<organism evidence="1 2">
    <name type="scientific">Flavisphingopyxis soli</name>
    <dbReference type="NCBI Taxonomy" id="2601267"/>
    <lineage>
        <taxon>Bacteria</taxon>
        <taxon>Pseudomonadati</taxon>
        <taxon>Pseudomonadota</taxon>
        <taxon>Alphaproteobacteria</taxon>
        <taxon>Sphingomonadales</taxon>
        <taxon>Sphingopyxidaceae</taxon>
        <taxon>Flavisphingopyxis</taxon>
    </lineage>
</organism>
<proteinExistence type="predicted"/>
<dbReference type="EMBL" id="VOPY01000003">
    <property type="protein sequence ID" value="TXC68235.1"/>
    <property type="molecule type" value="Genomic_DNA"/>
</dbReference>
<gene>
    <name evidence="1" type="ORF">FSZ31_11140</name>
</gene>
<dbReference type="RefSeq" id="WP_147123458.1">
    <property type="nucleotide sequence ID" value="NZ_VOPY01000003.1"/>
</dbReference>
<keyword evidence="2" id="KW-1185">Reference proteome</keyword>
<dbReference type="AlphaFoldDB" id="A0A5C6U9D4"/>
<reference evidence="1 2" key="1">
    <citation type="submission" date="2019-08" db="EMBL/GenBank/DDBJ databases">
        <title>Sphingorhabdus soil sp. nov., isolated from arctic soil.</title>
        <authorList>
            <person name="Liu Y."/>
        </authorList>
    </citation>
    <scope>NUCLEOTIDE SEQUENCE [LARGE SCALE GENOMIC DNA]</scope>
    <source>
        <strain evidence="1 2">D-2Q-5-6</strain>
    </source>
</reference>
<protein>
    <submittedName>
        <fullName evidence="1">Uncharacterized protein</fullName>
    </submittedName>
</protein>
<evidence type="ECO:0000313" key="2">
    <source>
        <dbReference type="Proteomes" id="UP000321129"/>
    </source>
</evidence>
<dbReference type="Proteomes" id="UP000321129">
    <property type="component" value="Unassembled WGS sequence"/>
</dbReference>
<accession>A0A5C6U9D4</accession>
<sequence length="209" mass="22985">MTSPAIGPMSDALEAVYREFALPRPPVIAGCPCCISTRGCDVLLSTSLRQISGQQLWRYVSGAFLTVGDEADFRYLLPRILDISVNDPANANDPQIVIGKLGLANLRNWTTAEQQVIEEFLDAWFDRALARDLAEADQDWIGTEAESVLCGVAIAGLPLHRLLGRLQDPHAAPVLADLKKRFPRQLSEFWKDAPNGFTELSAILAQDQL</sequence>
<evidence type="ECO:0000313" key="1">
    <source>
        <dbReference type="EMBL" id="TXC68235.1"/>
    </source>
</evidence>
<dbReference type="OrthoDB" id="7559101at2"/>
<comment type="caution">
    <text evidence="1">The sequence shown here is derived from an EMBL/GenBank/DDBJ whole genome shotgun (WGS) entry which is preliminary data.</text>
</comment>
<name>A0A5C6U9D4_9SPHN</name>